<dbReference type="Pfam" id="PF00722">
    <property type="entry name" value="Glyco_hydro_16"/>
    <property type="match status" value="1"/>
</dbReference>
<dbReference type="GO" id="GO:0071555">
    <property type="term" value="P:cell wall organization"/>
    <property type="evidence" value="ECO:0007669"/>
    <property type="project" value="UniProtKB-KW"/>
</dbReference>
<dbReference type="InterPro" id="IPR013320">
    <property type="entry name" value="ConA-like_dom_sf"/>
</dbReference>
<evidence type="ECO:0000259" key="5">
    <source>
        <dbReference type="PROSITE" id="PS51762"/>
    </source>
</evidence>
<keyword evidence="2 4" id="KW-0378">Hydrolase</keyword>
<dbReference type="PANTHER" id="PTHR31062">
    <property type="entry name" value="XYLOGLUCAN ENDOTRANSGLUCOSYLASE/HYDROLASE PROTEIN 8-RELATED"/>
    <property type="match status" value="1"/>
</dbReference>
<dbReference type="InterPro" id="IPR010713">
    <property type="entry name" value="XET_C"/>
</dbReference>
<evidence type="ECO:0000256" key="1">
    <source>
        <dbReference type="ARBA" id="ARBA00022679"/>
    </source>
</evidence>
<protein>
    <recommendedName>
        <fullName evidence="4">Xyloglucan endotransglucosylase/hydrolase</fullName>
        <ecNumber evidence="4">2.4.1.207</ecNumber>
    </recommendedName>
</protein>
<dbReference type="GO" id="GO:0016762">
    <property type="term" value="F:xyloglucan:xyloglucosyl transferase activity"/>
    <property type="evidence" value="ECO:0007669"/>
    <property type="project" value="UniProtKB-EC"/>
</dbReference>
<keyword evidence="4" id="KW-0732">Signal</keyword>
<dbReference type="InterPro" id="IPR044791">
    <property type="entry name" value="Beta-glucanase/XTH"/>
</dbReference>
<organism evidence="6 7">
    <name type="scientific">Dichanthelium oligosanthes</name>
    <dbReference type="NCBI Taxonomy" id="888268"/>
    <lineage>
        <taxon>Eukaryota</taxon>
        <taxon>Viridiplantae</taxon>
        <taxon>Streptophyta</taxon>
        <taxon>Embryophyta</taxon>
        <taxon>Tracheophyta</taxon>
        <taxon>Spermatophyta</taxon>
        <taxon>Magnoliopsida</taxon>
        <taxon>Liliopsida</taxon>
        <taxon>Poales</taxon>
        <taxon>Poaceae</taxon>
        <taxon>PACMAD clade</taxon>
        <taxon>Panicoideae</taxon>
        <taxon>Panicodae</taxon>
        <taxon>Paniceae</taxon>
        <taxon>Dichantheliinae</taxon>
        <taxon>Dichanthelium</taxon>
    </lineage>
</organism>
<keyword evidence="4" id="KW-0961">Cell wall biogenesis/degradation</keyword>
<keyword evidence="1 4" id="KW-0808">Transferase</keyword>
<feature type="chain" id="PRO_5009028311" description="Xyloglucan endotransglucosylase/hydrolase" evidence="4">
    <location>
        <begin position="25"/>
        <end position="381"/>
    </location>
</feature>
<comment type="caution">
    <text evidence="6">The sequence shown here is derived from an EMBL/GenBank/DDBJ whole genome shotgun (WGS) entry which is preliminary data.</text>
</comment>
<comment type="function">
    <text evidence="4">Catalyzes xyloglucan endohydrolysis (XEH) and/or endotransglycosylation (XET). Cleaves and religates xyloglucan polymers, an essential constituent of the primary cell wall, and thereby participates in cell wall construction of growing tissues.</text>
</comment>
<sequence>MAAGAVAATMALLVLLAAAAAVSGLPAINVTTMAFEEGYAPLFGHGNILRSADGRTVSLLLDRSTGSGFISSSMYHHGFFSASIKLPSDYTAGVVVAFYVRDGIPSSRRRAPTSNGDVFEKRHDELDFEFLGNIRGKPWRVQTNVYGNGSVSRGREERYVLPFDPTTEFHRYSILWTAAAVAFYVDDVPVREVRRSVAMGGDFPSKPMSLYATVWDASTWATSGGRYRVNYRYGPFVASFTDLALLGCRADPIRMVAPGGGGGGQQQQAAQCAGDEEALRASDVAVMTVEKQQAMRRFREQNMVYSYCYDTLRYPAGLPECDVVESERRRFKDSGHLRLALRRRGPRRFSRAAAAGRAAAAVARAAAASRAAAVKKPAADM</sequence>
<keyword evidence="3 4" id="KW-0326">Glycosidase</keyword>
<keyword evidence="4" id="KW-0052">Apoplast</keyword>
<dbReference type="AlphaFoldDB" id="A0A1E5W294"/>
<accession>A0A1E5W294</accession>
<dbReference type="SUPFAM" id="SSF49899">
    <property type="entry name" value="Concanavalin A-like lectins/glucanases"/>
    <property type="match status" value="1"/>
</dbReference>
<comment type="PTM">
    <text evidence="4">Contains at least one intrachain disulfide bond essential for its enzymatic activity.</text>
</comment>
<evidence type="ECO:0000256" key="3">
    <source>
        <dbReference type="ARBA" id="ARBA00023295"/>
    </source>
</evidence>
<keyword evidence="4" id="KW-0134">Cell wall</keyword>
<dbReference type="GO" id="GO:0048046">
    <property type="term" value="C:apoplast"/>
    <property type="evidence" value="ECO:0007669"/>
    <property type="project" value="UniProtKB-SubCell"/>
</dbReference>
<evidence type="ECO:0000313" key="6">
    <source>
        <dbReference type="EMBL" id="OEL31380.1"/>
    </source>
</evidence>
<keyword evidence="7" id="KW-1185">Reference proteome</keyword>
<dbReference type="STRING" id="888268.A0A1E5W294"/>
<evidence type="ECO:0000256" key="4">
    <source>
        <dbReference type="RuleBase" id="RU361120"/>
    </source>
</evidence>
<comment type="subcellular location">
    <subcellularLocation>
        <location evidence="4">Secreted</location>
        <location evidence="4">Cell wall</location>
    </subcellularLocation>
    <subcellularLocation>
        <location evidence="4">Secreted</location>
        <location evidence="4">Extracellular space</location>
        <location evidence="4">Apoplast</location>
    </subcellularLocation>
</comment>
<comment type="similarity">
    <text evidence="4">Belongs to the glycosyl hydrolase 16 family.</text>
</comment>
<dbReference type="GO" id="GO:0044042">
    <property type="term" value="P:glucan metabolic process"/>
    <property type="evidence" value="ECO:0007669"/>
    <property type="project" value="InterPro"/>
</dbReference>
<dbReference type="OrthoDB" id="4781at2759"/>
<evidence type="ECO:0000256" key="2">
    <source>
        <dbReference type="ARBA" id="ARBA00022801"/>
    </source>
</evidence>
<dbReference type="InterPro" id="IPR000757">
    <property type="entry name" value="Beta-glucanase-like"/>
</dbReference>
<dbReference type="Gene3D" id="2.60.120.200">
    <property type="match status" value="1"/>
</dbReference>
<dbReference type="GO" id="GO:0004553">
    <property type="term" value="F:hydrolase activity, hydrolyzing O-glycosyl compounds"/>
    <property type="evidence" value="ECO:0007669"/>
    <property type="project" value="InterPro"/>
</dbReference>
<dbReference type="PROSITE" id="PS51762">
    <property type="entry name" value="GH16_2"/>
    <property type="match status" value="1"/>
</dbReference>
<reference evidence="6 7" key="1">
    <citation type="submission" date="2016-09" db="EMBL/GenBank/DDBJ databases">
        <title>The draft genome of Dichanthelium oligosanthes: A C3 panicoid grass species.</title>
        <authorList>
            <person name="Studer A.J."/>
            <person name="Schnable J.C."/>
            <person name="Brutnell T.P."/>
        </authorList>
    </citation>
    <scope>NUCLEOTIDE SEQUENCE [LARGE SCALE GENOMIC DNA]</scope>
    <source>
        <strain evidence="7">cv. Kellogg 1175</strain>
        <tissue evidence="6">Leaf</tissue>
    </source>
</reference>
<dbReference type="EMBL" id="LWDX02023576">
    <property type="protein sequence ID" value="OEL31380.1"/>
    <property type="molecule type" value="Genomic_DNA"/>
</dbReference>
<evidence type="ECO:0000313" key="7">
    <source>
        <dbReference type="Proteomes" id="UP000095767"/>
    </source>
</evidence>
<name>A0A1E5W294_9POAL</name>
<dbReference type="EC" id="2.4.1.207" evidence="4"/>
<feature type="signal peptide" evidence="4">
    <location>
        <begin position="1"/>
        <end position="24"/>
    </location>
</feature>
<gene>
    <name evidence="6" type="ORF">BAE44_0007597</name>
</gene>
<keyword evidence="4" id="KW-0964">Secreted</keyword>
<proteinExistence type="inferred from homology"/>
<dbReference type="Pfam" id="PF06955">
    <property type="entry name" value="XET_C"/>
    <property type="match status" value="1"/>
</dbReference>
<feature type="domain" description="GH16" evidence="5">
    <location>
        <begin position="20"/>
        <end position="240"/>
    </location>
</feature>
<dbReference type="Proteomes" id="UP000095767">
    <property type="component" value="Unassembled WGS sequence"/>
</dbReference>